<evidence type="ECO:0000313" key="7">
    <source>
        <dbReference type="EMBL" id="KAJ4768238.1"/>
    </source>
</evidence>
<evidence type="ECO:0000256" key="5">
    <source>
        <dbReference type="SAM" id="SignalP"/>
    </source>
</evidence>
<dbReference type="PROSITE" id="PS51914">
    <property type="entry name" value="MRH"/>
    <property type="match status" value="1"/>
</dbReference>
<gene>
    <name evidence="7" type="ORF">LUZ62_078613</name>
</gene>
<keyword evidence="4" id="KW-1015">Disulfide bond</keyword>
<evidence type="ECO:0000256" key="1">
    <source>
        <dbReference type="ARBA" id="ARBA00004240"/>
    </source>
</evidence>
<sequence>MEIAKIFVIFVLLLLNSSTNDLFKGVAADQIITSSSGSTFGRNSREPRFNIEFHPSDSTFHPENGQESVVMKIKDGASYNCYLPITQETKTMKTGAFLQNSSNALLENDKKILKTPDELLDVLKDEACLYRDIWLCSFDKQLDISSSSTVNNLFVLYAFALTQLAQGTSIMKGDGRTSSVTKRRCVKFTWRMKKCVVQEFVLGQFDPEATLAHNEKHSDASLLKDPRSKDASQRYHAHQYTNGTICDLTGFHRETEVRFLCTGSGTQVVIGSIKEISSCKYVVTVQAPMLCKHPMFQQERPTLNINCIKIRAENEDAFEENQIRTQITLVPEEPEHFAT</sequence>
<keyword evidence="2 5" id="KW-0732">Signal</keyword>
<dbReference type="PANTHER" id="PTHR15414:SF0">
    <property type="entry name" value="ENDOPLASMIC RETICULUM LECTIN 1"/>
    <property type="match status" value="1"/>
</dbReference>
<dbReference type="EMBL" id="JAMFTS010000004">
    <property type="protein sequence ID" value="KAJ4768238.1"/>
    <property type="molecule type" value="Genomic_DNA"/>
</dbReference>
<protein>
    <submittedName>
        <fullName evidence="7">Protein OS-9</fullName>
    </submittedName>
</protein>
<evidence type="ECO:0000259" key="6">
    <source>
        <dbReference type="PROSITE" id="PS51914"/>
    </source>
</evidence>
<keyword evidence="3" id="KW-0256">Endoplasmic reticulum</keyword>
<dbReference type="Proteomes" id="UP001140206">
    <property type="component" value="Chromosome 4"/>
</dbReference>
<feature type="chain" id="PRO_5043922356" evidence="5">
    <location>
        <begin position="29"/>
        <end position="339"/>
    </location>
</feature>
<feature type="domain" description="MRH" evidence="6">
    <location>
        <begin position="134"/>
        <end position="293"/>
    </location>
</feature>
<feature type="signal peptide" evidence="5">
    <location>
        <begin position="1"/>
        <end position="28"/>
    </location>
</feature>
<proteinExistence type="predicted"/>
<dbReference type="GO" id="GO:0005788">
    <property type="term" value="C:endoplasmic reticulum lumen"/>
    <property type="evidence" value="ECO:0007669"/>
    <property type="project" value="TreeGrafter"/>
</dbReference>
<evidence type="ECO:0000313" key="8">
    <source>
        <dbReference type="Proteomes" id="UP001140206"/>
    </source>
</evidence>
<dbReference type="AlphaFoldDB" id="A0AAV8DGC1"/>
<keyword evidence="8" id="KW-1185">Reference proteome</keyword>
<comment type="caution">
    <text evidence="7">The sequence shown here is derived from an EMBL/GenBank/DDBJ whole genome shotgun (WGS) entry which is preliminary data.</text>
</comment>
<dbReference type="PANTHER" id="PTHR15414">
    <property type="entry name" value="OS-9-RELATED"/>
    <property type="match status" value="1"/>
</dbReference>
<dbReference type="Gene3D" id="2.70.130.10">
    <property type="entry name" value="Mannose-6-phosphate receptor binding domain"/>
    <property type="match status" value="1"/>
</dbReference>
<dbReference type="InterPro" id="IPR044865">
    <property type="entry name" value="MRH_dom"/>
</dbReference>
<evidence type="ECO:0000256" key="4">
    <source>
        <dbReference type="ARBA" id="ARBA00023157"/>
    </source>
</evidence>
<name>A0AAV8DGC1_9POAL</name>
<dbReference type="InterPro" id="IPR009011">
    <property type="entry name" value="Man6P_isomerase_rcpt-bd_dom_sf"/>
</dbReference>
<dbReference type="GO" id="GO:0030968">
    <property type="term" value="P:endoplasmic reticulum unfolded protein response"/>
    <property type="evidence" value="ECO:0007669"/>
    <property type="project" value="InterPro"/>
</dbReference>
<comment type="subcellular location">
    <subcellularLocation>
        <location evidence="1">Endoplasmic reticulum</location>
    </subcellularLocation>
</comment>
<dbReference type="InterPro" id="IPR045149">
    <property type="entry name" value="OS-9-like"/>
</dbReference>
<accession>A0AAV8DGC1</accession>
<dbReference type="SUPFAM" id="SSF50911">
    <property type="entry name" value="Mannose 6-phosphate receptor domain"/>
    <property type="match status" value="1"/>
</dbReference>
<evidence type="ECO:0000256" key="2">
    <source>
        <dbReference type="ARBA" id="ARBA00022729"/>
    </source>
</evidence>
<reference evidence="7" key="1">
    <citation type="submission" date="2022-08" db="EMBL/GenBank/DDBJ databases">
        <authorList>
            <person name="Marques A."/>
        </authorList>
    </citation>
    <scope>NUCLEOTIDE SEQUENCE</scope>
    <source>
        <strain evidence="7">RhyPub2mFocal</strain>
        <tissue evidence="7">Leaves</tissue>
    </source>
</reference>
<evidence type="ECO:0000256" key="3">
    <source>
        <dbReference type="ARBA" id="ARBA00022824"/>
    </source>
</evidence>
<dbReference type="GO" id="GO:0030970">
    <property type="term" value="P:retrograde protein transport, ER to cytosol"/>
    <property type="evidence" value="ECO:0007669"/>
    <property type="project" value="TreeGrafter"/>
</dbReference>
<organism evidence="7 8">
    <name type="scientific">Rhynchospora pubera</name>
    <dbReference type="NCBI Taxonomy" id="906938"/>
    <lineage>
        <taxon>Eukaryota</taxon>
        <taxon>Viridiplantae</taxon>
        <taxon>Streptophyta</taxon>
        <taxon>Embryophyta</taxon>
        <taxon>Tracheophyta</taxon>
        <taxon>Spermatophyta</taxon>
        <taxon>Magnoliopsida</taxon>
        <taxon>Liliopsida</taxon>
        <taxon>Poales</taxon>
        <taxon>Cyperaceae</taxon>
        <taxon>Cyperoideae</taxon>
        <taxon>Rhynchosporeae</taxon>
        <taxon>Rhynchospora</taxon>
    </lineage>
</organism>